<proteinExistence type="inferred from homology"/>
<dbReference type="PANTHER" id="PTHR35024:SF4">
    <property type="entry name" value="POLYMER-FORMING CYTOSKELETAL PROTEIN"/>
    <property type="match status" value="1"/>
</dbReference>
<gene>
    <name evidence="2" type="ORF">GCM10008106_09330</name>
</gene>
<dbReference type="PANTHER" id="PTHR35024">
    <property type="entry name" value="HYPOTHETICAL CYTOSOLIC PROTEIN"/>
    <property type="match status" value="1"/>
</dbReference>
<evidence type="ECO:0008006" key="4">
    <source>
        <dbReference type="Google" id="ProtNLM"/>
    </source>
</evidence>
<protein>
    <recommendedName>
        <fullName evidence="4">Protein CcmA, bactofilin family</fullName>
    </recommendedName>
</protein>
<dbReference type="Pfam" id="PF04519">
    <property type="entry name" value="Bactofilin"/>
    <property type="match status" value="1"/>
</dbReference>
<reference evidence="2" key="2">
    <citation type="submission" date="2020-09" db="EMBL/GenBank/DDBJ databases">
        <authorList>
            <person name="Sun Q."/>
            <person name="Kim S."/>
        </authorList>
    </citation>
    <scope>NUCLEOTIDE SEQUENCE</scope>
    <source>
        <strain evidence="2">KCTC 23224</strain>
    </source>
</reference>
<dbReference type="InterPro" id="IPR007607">
    <property type="entry name" value="BacA/B"/>
</dbReference>
<evidence type="ECO:0000256" key="1">
    <source>
        <dbReference type="ARBA" id="ARBA00044755"/>
    </source>
</evidence>
<accession>A0A8J3G4F5</accession>
<organism evidence="2 3">
    <name type="scientific">Mongoliitalea lutea</name>
    <dbReference type="NCBI Taxonomy" id="849756"/>
    <lineage>
        <taxon>Bacteria</taxon>
        <taxon>Pseudomonadati</taxon>
        <taxon>Bacteroidota</taxon>
        <taxon>Cytophagia</taxon>
        <taxon>Cytophagales</taxon>
        <taxon>Cyclobacteriaceae</taxon>
        <taxon>Mongoliitalea</taxon>
    </lineage>
</organism>
<evidence type="ECO:0000313" key="2">
    <source>
        <dbReference type="EMBL" id="GHB30567.1"/>
    </source>
</evidence>
<dbReference type="EMBL" id="BMYF01000004">
    <property type="protein sequence ID" value="GHB30567.1"/>
    <property type="molecule type" value="Genomic_DNA"/>
</dbReference>
<dbReference type="RefSeq" id="WP_189579299.1">
    <property type="nucleotide sequence ID" value="NZ_BMYF01000004.1"/>
</dbReference>
<name>A0A8J3G4F5_9BACT</name>
<keyword evidence="3" id="KW-1185">Reference proteome</keyword>
<reference evidence="2" key="1">
    <citation type="journal article" date="2014" name="Int. J. Syst. Evol. Microbiol.">
        <title>Complete genome sequence of Corynebacterium casei LMG S-19264T (=DSM 44701T), isolated from a smear-ripened cheese.</title>
        <authorList>
            <consortium name="US DOE Joint Genome Institute (JGI-PGF)"/>
            <person name="Walter F."/>
            <person name="Albersmeier A."/>
            <person name="Kalinowski J."/>
            <person name="Ruckert C."/>
        </authorList>
    </citation>
    <scope>NUCLEOTIDE SEQUENCE</scope>
    <source>
        <strain evidence="2">KCTC 23224</strain>
    </source>
</reference>
<sequence>MFGKSEEKSIKEIVSSSNVISKETKITGDIVAQGNIRIEGTIEGTVASKSKIVIGDSAFIKGDLNSAEAEIAGKVAGSVSCLDLLYLKSSAVIEGDIITAKLVVENGAVFNGKCQMKSGAMKVSKQHEAKLQESAAG</sequence>
<comment type="similarity">
    <text evidence="1">Belongs to the bactofilin family.</text>
</comment>
<dbReference type="Proteomes" id="UP000642809">
    <property type="component" value="Unassembled WGS sequence"/>
</dbReference>
<dbReference type="AlphaFoldDB" id="A0A8J3G4F5"/>
<evidence type="ECO:0000313" key="3">
    <source>
        <dbReference type="Proteomes" id="UP000642809"/>
    </source>
</evidence>
<comment type="caution">
    <text evidence="2">The sequence shown here is derived from an EMBL/GenBank/DDBJ whole genome shotgun (WGS) entry which is preliminary data.</text>
</comment>